<reference evidence="1 2" key="1">
    <citation type="submission" date="2018-06" db="EMBL/GenBank/DDBJ databases">
        <authorList>
            <consortium name="Pathogen Informatics"/>
            <person name="Doyle S."/>
        </authorList>
    </citation>
    <scope>NUCLEOTIDE SEQUENCE [LARGE SCALE GENOMIC DNA]</scope>
    <source>
        <strain evidence="1 2">NCTC11190</strain>
    </source>
</reference>
<accession>A0A379MRV7</accession>
<dbReference type="OrthoDB" id="677920at2"/>
<evidence type="ECO:0000313" key="1">
    <source>
        <dbReference type="EMBL" id="SUE34166.1"/>
    </source>
</evidence>
<dbReference type="EMBL" id="UGVL01000001">
    <property type="protein sequence ID" value="SUE34166.1"/>
    <property type="molecule type" value="Genomic_DNA"/>
</dbReference>
<name>A0A379MRV7_9BACT</name>
<dbReference type="STRING" id="880526.GCA_000427365_00010"/>
<dbReference type="Gene3D" id="3.30.70.100">
    <property type="match status" value="1"/>
</dbReference>
<proteinExistence type="predicted"/>
<dbReference type="RefSeq" id="WP_027289961.1">
    <property type="nucleotide sequence ID" value="NZ_CALVFX010000014.1"/>
</dbReference>
<protein>
    <submittedName>
        <fullName evidence="1">Uncharacterized protein</fullName>
    </submittedName>
</protein>
<evidence type="ECO:0000313" key="2">
    <source>
        <dbReference type="Proteomes" id="UP000255233"/>
    </source>
</evidence>
<dbReference type="SUPFAM" id="SSF55008">
    <property type="entry name" value="HMA, heavy metal-associated domain"/>
    <property type="match status" value="1"/>
</dbReference>
<gene>
    <name evidence="1" type="ORF">NCTC11190_01384</name>
</gene>
<dbReference type="Proteomes" id="UP000255233">
    <property type="component" value="Unassembled WGS sequence"/>
</dbReference>
<keyword evidence="2" id="KW-1185">Reference proteome</keyword>
<dbReference type="InterPro" id="IPR036163">
    <property type="entry name" value="HMA_dom_sf"/>
</dbReference>
<organism evidence="1 2">
    <name type="scientific">Rikenella microfusus</name>
    <dbReference type="NCBI Taxonomy" id="28139"/>
    <lineage>
        <taxon>Bacteria</taxon>
        <taxon>Pseudomonadati</taxon>
        <taxon>Bacteroidota</taxon>
        <taxon>Bacteroidia</taxon>
        <taxon>Bacteroidales</taxon>
        <taxon>Rikenellaceae</taxon>
        <taxon>Rikenella</taxon>
    </lineage>
</organism>
<sequence length="70" mass="7360">MATKKFRTNAKCGGCSAKIGAALEQNGVPAGGWSLDLAAPEKWLTVDSELAPEAIVRIVTEAGFKAEEVR</sequence>
<dbReference type="GO" id="GO:0046872">
    <property type="term" value="F:metal ion binding"/>
    <property type="evidence" value="ECO:0007669"/>
    <property type="project" value="InterPro"/>
</dbReference>
<dbReference type="AlphaFoldDB" id="A0A379MRV7"/>